<evidence type="ECO:0000256" key="4">
    <source>
        <dbReference type="ARBA" id="ARBA00022840"/>
    </source>
</evidence>
<dbReference type="Gene3D" id="3.80.10.10">
    <property type="entry name" value="Ribonuclease Inhibitor"/>
    <property type="match status" value="2"/>
</dbReference>
<accession>A0ABM3W8P9</accession>
<dbReference type="Pfam" id="PF17779">
    <property type="entry name" value="WHD_NOD2"/>
    <property type="match status" value="1"/>
</dbReference>
<dbReference type="InterPro" id="IPR007111">
    <property type="entry name" value="NACHT_NTPase"/>
</dbReference>
<dbReference type="InterPro" id="IPR041267">
    <property type="entry name" value="NLRP_HD2"/>
</dbReference>
<evidence type="ECO:0000256" key="2">
    <source>
        <dbReference type="ARBA" id="ARBA00022737"/>
    </source>
</evidence>
<dbReference type="InterPro" id="IPR011029">
    <property type="entry name" value="DEATH-like_dom_sf"/>
</dbReference>
<organism evidence="7 8">
    <name type="scientific">Erinaceus europaeus</name>
    <name type="common">Western European hedgehog</name>
    <dbReference type="NCBI Taxonomy" id="9365"/>
    <lineage>
        <taxon>Eukaryota</taxon>
        <taxon>Metazoa</taxon>
        <taxon>Chordata</taxon>
        <taxon>Craniata</taxon>
        <taxon>Vertebrata</taxon>
        <taxon>Euteleostomi</taxon>
        <taxon>Mammalia</taxon>
        <taxon>Eutheria</taxon>
        <taxon>Laurasiatheria</taxon>
        <taxon>Eulipotyphla</taxon>
        <taxon>Erinaceidae</taxon>
        <taxon>Erinaceinae</taxon>
        <taxon>Erinaceus</taxon>
    </lineage>
</organism>
<protein>
    <submittedName>
        <fullName evidence="8">NACHT, LRR and PYD domains-containing protein 14 isoform X2</fullName>
    </submittedName>
</protein>
<dbReference type="Pfam" id="PF05729">
    <property type="entry name" value="NACHT"/>
    <property type="match status" value="1"/>
</dbReference>
<dbReference type="RefSeq" id="XP_060032952.1">
    <property type="nucleotide sequence ID" value="XM_060176969.1"/>
</dbReference>
<dbReference type="Pfam" id="PF17776">
    <property type="entry name" value="NLRC4_HD2"/>
    <property type="match status" value="1"/>
</dbReference>
<dbReference type="Pfam" id="PF02758">
    <property type="entry name" value="PYRIN"/>
    <property type="match status" value="1"/>
</dbReference>
<dbReference type="InterPro" id="IPR041075">
    <property type="entry name" value="NOD1/2_WH"/>
</dbReference>
<dbReference type="SMART" id="SM00368">
    <property type="entry name" value="LRR_RI"/>
    <property type="match status" value="7"/>
</dbReference>
<dbReference type="CDD" id="cd08320">
    <property type="entry name" value="Pyrin_NALPs"/>
    <property type="match status" value="1"/>
</dbReference>
<dbReference type="SUPFAM" id="SSF52047">
    <property type="entry name" value="RNI-like"/>
    <property type="match status" value="1"/>
</dbReference>
<evidence type="ECO:0000256" key="3">
    <source>
        <dbReference type="ARBA" id="ARBA00022741"/>
    </source>
</evidence>
<dbReference type="PROSITE" id="PS50837">
    <property type="entry name" value="NACHT"/>
    <property type="match status" value="1"/>
</dbReference>
<evidence type="ECO:0000313" key="7">
    <source>
        <dbReference type="Proteomes" id="UP001652624"/>
    </source>
</evidence>
<keyword evidence="2" id="KW-0677">Repeat</keyword>
<evidence type="ECO:0000256" key="1">
    <source>
        <dbReference type="ARBA" id="ARBA00022614"/>
    </source>
</evidence>
<gene>
    <name evidence="8" type="primary">NLRP14</name>
</gene>
<evidence type="ECO:0000259" key="6">
    <source>
        <dbReference type="PROSITE" id="PS50837"/>
    </source>
</evidence>
<dbReference type="PANTHER" id="PTHR45690">
    <property type="entry name" value="NACHT, LRR AND PYD DOMAINS-CONTAINING PROTEIN 12"/>
    <property type="match status" value="1"/>
</dbReference>
<dbReference type="SUPFAM" id="SSF52540">
    <property type="entry name" value="P-loop containing nucleoside triphosphate hydrolases"/>
    <property type="match status" value="1"/>
</dbReference>
<sequence>MAAPSLNPEHLLIGKMTNMFSSPLSIFELLLYLEKLNIEELNRFKLLLKDEMMGTGDYQIPWTQVKTKASVLAKLMDEYYSVEQVWNVTLKIFDQMNLKFLCGRLKAQRTWADQIIPQDARTEPAQDTQSSVLGEGEEYRIRIKEKFGILYSKLLPGESDFCDGILREDEKLLETMFEVVTTGKEPERVVLHGAAGIGKTTLMIKAMLAWAEGRLFQKFDYVFYLNAKEINHLKENSFLQMISKYWPSTEGPIEKIMMKPSRLLFIIDGIDEMNFAFEEPVDALCKEWNQLHPASFLMSSLLRNRMLPESSLLLTARLTDSKKLKLLNKARFIEMHGMTEDAIKEFIFQLFEDKNWALEMFNSLQDNETLFSMCKAPQVCWDICNSLKQQVEKGGNVTLACQTITEVLTCCISDLFQPTKDCPRVPSEIQLKRLCYLAAKGIWNMTYVFYRETLRKHGLLNSDISVFLGMNIIQQDVEYESCYVFTHIHVQEYLAALSYMLEGDWGMKSDSFQSFEHLKLLLESKMYNSPHLINMKCFLFGLLNENRIRRLERCLNCTMLLDVKDKILQWVKRLGSRKYFPSRPEFLDLLHYLYETQDEAWVKQAMKSFQKVEIDICERRHMTVSSYCLKNCQCLQHIKLCKKVVSQMLKSSLKTETWLKYVSFPDGCQDIFSSLTQSCNLNHLYVKGYNMKDQDVKSLCEGLKHPKCKLQDLGLESCSLTTDSCVNISEALIRYQNLINLSLSTNSLSDKGVKLLCEALRHPKCQLKRLSLMDCNLTRACCLELASAISNSPNLYRLNLGENNLEDDGVKILNEALRNPTCNIQRLGLEYCGLTSHCCQDLASTLRTSPKLIEINLIKNKLDLEGIKKLCDVLKSPQCKLQVLGLCKDDFDEVVKKMLEEVELSNSQLTIKSNYKEDRSWCWFL</sequence>
<dbReference type="SUPFAM" id="SSF47986">
    <property type="entry name" value="DEATH domain"/>
    <property type="match status" value="1"/>
</dbReference>
<reference evidence="8" key="1">
    <citation type="submission" date="2025-08" db="UniProtKB">
        <authorList>
            <consortium name="RefSeq"/>
        </authorList>
    </citation>
    <scope>IDENTIFICATION</scope>
</reference>
<keyword evidence="3" id="KW-0547">Nucleotide-binding</keyword>
<dbReference type="InterPro" id="IPR004020">
    <property type="entry name" value="DAPIN"/>
</dbReference>
<keyword evidence="7" id="KW-1185">Reference proteome</keyword>
<dbReference type="PANTHER" id="PTHR45690:SF15">
    <property type="entry name" value="NACHT, LRR AND PYD DOMAINS-CONTAINING PROTEIN 14"/>
    <property type="match status" value="1"/>
</dbReference>
<dbReference type="InterPro" id="IPR050637">
    <property type="entry name" value="NLRP_innate_immun_reg"/>
</dbReference>
<dbReference type="PROSITE" id="PS50824">
    <property type="entry name" value="DAPIN"/>
    <property type="match status" value="1"/>
</dbReference>
<dbReference type="Proteomes" id="UP001652624">
    <property type="component" value="Chromosome 17"/>
</dbReference>
<keyword evidence="4" id="KW-0067">ATP-binding</keyword>
<dbReference type="InterPro" id="IPR027417">
    <property type="entry name" value="P-loop_NTPase"/>
</dbReference>
<feature type="domain" description="Pyrin" evidence="5">
    <location>
        <begin position="19"/>
        <end position="111"/>
    </location>
</feature>
<keyword evidence="1" id="KW-0433">Leucine-rich repeat</keyword>
<name>A0ABM3W8P9_ERIEU</name>
<dbReference type="GeneID" id="103117687"/>
<dbReference type="Gene3D" id="1.10.533.10">
    <property type="entry name" value="Death Domain, Fas"/>
    <property type="match status" value="1"/>
</dbReference>
<proteinExistence type="predicted"/>
<evidence type="ECO:0000313" key="8">
    <source>
        <dbReference type="RefSeq" id="XP_060032952.1"/>
    </source>
</evidence>
<dbReference type="SMART" id="SM01289">
    <property type="entry name" value="PYRIN"/>
    <property type="match status" value="1"/>
</dbReference>
<dbReference type="InterPro" id="IPR032675">
    <property type="entry name" value="LRR_dom_sf"/>
</dbReference>
<dbReference type="Gene3D" id="3.40.50.300">
    <property type="entry name" value="P-loop containing nucleotide triphosphate hydrolases"/>
    <property type="match status" value="1"/>
</dbReference>
<feature type="domain" description="NACHT" evidence="6">
    <location>
        <begin position="187"/>
        <end position="317"/>
    </location>
</feature>
<evidence type="ECO:0000259" key="5">
    <source>
        <dbReference type="PROSITE" id="PS50824"/>
    </source>
</evidence>